<dbReference type="PANTHER" id="PTHR42829:SF2">
    <property type="entry name" value="NADH-UBIQUINONE OXIDOREDUCTASE CHAIN 5"/>
    <property type="match status" value="1"/>
</dbReference>
<dbReference type="EMBL" id="OL678012">
    <property type="protein sequence ID" value="UZZ43905.1"/>
    <property type="molecule type" value="Genomic_DNA"/>
</dbReference>
<dbReference type="PANTHER" id="PTHR42829">
    <property type="entry name" value="NADH-UBIQUINONE OXIDOREDUCTASE CHAIN 5"/>
    <property type="match status" value="1"/>
</dbReference>
<keyword evidence="6" id="KW-0679">Respiratory chain</keyword>
<evidence type="ECO:0000256" key="9">
    <source>
        <dbReference type="ARBA" id="ARBA00022967"/>
    </source>
</evidence>
<keyword evidence="12" id="KW-0520">NAD</keyword>
<evidence type="ECO:0000256" key="8">
    <source>
        <dbReference type="ARBA" id="ARBA00022792"/>
    </source>
</evidence>
<dbReference type="GO" id="GO:0008137">
    <property type="term" value="F:NADH dehydrogenase (ubiquinone) activity"/>
    <property type="evidence" value="ECO:0007669"/>
    <property type="project" value="UniProtKB-EC"/>
</dbReference>
<dbReference type="GO" id="GO:0005743">
    <property type="term" value="C:mitochondrial inner membrane"/>
    <property type="evidence" value="ECO:0007669"/>
    <property type="project" value="UniProtKB-SubCell"/>
</dbReference>
<evidence type="ECO:0000259" key="19">
    <source>
        <dbReference type="Pfam" id="PF00361"/>
    </source>
</evidence>
<evidence type="ECO:0000256" key="16">
    <source>
        <dbReference type="ARBA" id="ARBA00031027"/>
    </source>
</evidence>
<dbReference type="Pfam" id="PF00361">
    <property type="entry name" value="Proton_antipo_M"/>
    <property type="match status" value="1"/>
</dbReference>
<feature type="transmembrane region" description="Helical" evidence="18">
    <location>
        <begin position="296"/>
        <end position="319"/>
    </location>
</feature>
<dbReference type="GeneID" id="77425417"/>
<feature type="transmembrane region" description="Helical" evidence="18">
    <location>
        <begin position="7"/>
        <end position="26"/>
    </location>
</feature>
<feature type="domain" description="NADH dehydrogenase subunit 5 C-terminal" evidence="20">
    <location>
        <begin position="391"/>
        <end position="565"/>
    </location>
</feature>
<comment type="subcellular location">
    <subcellularLocation>
        <location evidence="2">Mitochondrion inner membrane</location>
        <topology evidence="2">Multi-pass membrane protein</topology>
    </subcellularLocation>
</comment>
<keyword evidence="11 18" id="KW-1133">Transmembrane helix</keyword>
<keyword evidence="15 18" id="KW-0472">Membrane</keyword>
<dbReference type="InterPro" id="IPR010934">
    <property type="entry name" value="NADH_DH_su5_C"/>
</dbReference>
<feature type="transmembrane region" description="Helical" evidence="18">
    <location>
        <begin position="485"/>
        <end position="507"/>
    </location>
</feature>
<keyword evidence="14 21" id="KW-0496">Mitochondrion</keyword>
<evidence type="ECO:0000256" key="13">
    <source>
        <dbReference type="ARBA" id="ARBA00023075"/>
    </source>
</evidence>
<feature type="transmembrane region" description="Helical" evidence="18">
    <location>
        <begin position="543"/>
        <end position="565"/>
    </location>
</feature>
<feature type="transmembrane region" description="Helical" evidence="18">
    <location>
        <begin position="149"/>
        <end position="170"/>
    </location>
</feature>
<evidence type="ECO:0000256" key="7">
    <source>
        <dbReference type="ARBA" id="ARBA00022692"/>
    </source>
</evidence>
<dbReference type="Pfam" id="PF06455">
    <property type="entry name" value="NADH5_C"/>
    <property type="match status" value="1"/>
</dbReference>
<feature type="transmembrane region" description="Helical" evidence="18">
    <location>
        <begin position="453"/>
        <end position="473"/>
    </location>
</feature>
<organism evidence="21">
    <name type="scientific">Ecnomus latus</name>
    <dbReference type="NCBI Taxonomy" id="623472"/>
    <lineage>
        <taxon>Eukaryota</taxon>
        <taxon>Metazoa</taxon>
        <taxon>Ecdysozoa</taxon>
        <taxon>Arthropoda</taxon>
        <taxon>Hexapoda</taxon>
        <taxon>Insecta</taxon>
        <taxon>Pterygota</taxon>
        <taxon>Neoptera</taxon>
        <taxon>Endopterygota</taxon>
        <taxon>Trichoptera</taxon>
        <taxon>Annulipalpia</taxon>
        <taxon>Psychomyioidea</taxon>
        <taxon>Ecnomidae</taxon>
        <taxon>Ecnomus</taxon>
    </lineage>
</organism>
<geneLocation type="mitochondrion" evidence="21"/>
<evidence type="ECO:0000256" key="15">
    <source>
        <dbReference type="ARBA" id="ARBA00023136"/>
    </source>
</evidence>
<evidence type="ECO:0000256" key="6">
    <source>
        <dbReference type="ARBA" id="ARBA00022660"/>
    </source>
</evidence>
<dbReference type="InterPro" id="IPR001750">
    <property type="entry name" value="ND/Mrp_TM"/>
</dbReference>
<name>A0A9E8RTS1_9NEOP</name>
<evidence type="ECO:0000256" key="2">
    <source>
        <dbReference type="ARBA" id="ARBA00004448"/>
    </source>
</evidence>
<feature type="transmembrane region" description="Helical" evidence="18">
    <location>
        <begin position="85"/>
        <end position="102"/>
    </location>
</feature>
<keyword evidence="8" id="KW-0999">Mitochondrion inner membrane</keyword>
<dbReference type="CTD" id="4540"/>
<evidence type="ECO:0000256" key="12">
    <source>
        <dbReference type="ARBA" id="ARBA00023027"/>
    </source>
</evidence>
<keyword evidence="13" id="KW-0830">Ubiquinone</keyword>
<gene>
    <name evidence="21" type="primary">ND5</name>
</gene>
<reference evidence="21" key="2">
    <citation type="journal article" date="2022" name="Syst. Entomol.">
        <title>Massive gene rearrangements of mitochondrial genomes and implications for the phylogeny of Trichoptera (Insecta).</title>
        <authorList>
            <person name="Ge X."/>
            <person name="Peng L."/>
            <person name="Vogler A.P."/>
            <person name="Morse J.C."/>
            <person name="Yang L."/>
            <person name="Sun C."/>
            <person name="Wang B."/>
        </authorList>
    </citation>
    <scope>NUCLEOTIDE SEQUENCE</scope>
</reference>
<dbReference type="GO" id="GO:0015990">
    <property type="term" value="P:electron transport coupled proton transport"/>
    <property type="evidence" value="ECO:0007669"/>
    <property type="project" value="TreeGrafter"/>
</dbReference>
<reference evidence="21" key="1">
    <citation type="submission" date="2021-11" db="EMBL/GenBank/DDBJ databases">
        <authorList>
            <person name="Ge X.-Y."/>
            <person name="Peng L."/>
            <person name="Sun C.-H."/>
            <person name="Wang B.-X."/>
        </authorList>
    </citation>
    <scope>NUCLEOTIDE SEQUENCE</scope>
</reference>
<feature type="transmembrane region" description="Helical" evidence="18">
    <location>
        <begin position="270"/>
        <end position="290"/>
    </location>
</feature>
<dbReference type="AlphaFoldDB" id="A0A9E8RTS1"/>
<evidence type="ECO:0000256" key="4">
    <source>
        <dbReference type="ARBA" id="ARBA00021096"/>
    </source>
</evidence>
<protein>
    <recommendedName>
        <fullName evidence="4">NADH-ubiquinone oxidoreductase chain 5</fullName>
        <ecNumber evidence="3">7.1.1.2</ecNumber>
    </recommendedName>
    <alternativeName>
        <fullName evidence="16">NADH dehydrogenase subunit 5</fullName>
    </alternativeName>
</protein>
<evidence type="ECO:0000256" key="17">
    <source>
        <dbReference type="ARBA" id="ARBA00049551"/>
    </source>
</evidence>
<comment type="catalytic activity">
    <reaction evidence="17">
        <text>a ubiquinone + NADH + 5 H(+)(in) = a ubiquinol + NAD(+) + 4 H(+)(out)</text>
        <dbReference type="Rhea" id="RHEA:29091"/>
        <dbReference type="Rhea" id="RHEA-COMP:9565"/>
        <dbReference type="Rhea" id="RHEA-COMP:9566"/>
        <dbReference type="ChEBI" id="CHEBI:15378"/>
        <dbReference type="ChEBI" id="CHEBI:16389"/>
        <dbReference type="ChEBI" id="CHEBI:17976"/>
        <dbReference type="ChEBI" id="CHEBI:57540"/>
        <dbReference type="ChEBI" id="CHEBI:57945"/>
        <dbReference type="EC" id="7.1.1.2"/>
    </reaction>
</comment>
<evidence type="ECO:0000256" key="1">
    <source>
        <dbReference type="ARBA" id="ARBA00003257"/>
    </source>
</evidence>
<dbReference type="RefSeq" id="YP_010586156.1">
    <property type="nucleotide sequence ID" value="NC_069253.1"/>
</dbReference>
<dbReference type="GO" id="GO:0042773">
    <property type="term" value="P:ATP synthesis coupled electron transport"/>
    <property type="evidence" value="ECO:0007669"/>
    <property type="project" value="InterPro"/>
</dbReference>
<feature type="transmembrane region" description="Helical" evidence="18">
    <location>
        <begin position="215"/>
        <end position="235"/>
    </location>
</feature>
<dbReference type="PRINTS" id="PR01434">
    <property type="entry name" value="NADHDHGNASE5"/>
</dbReference>
<evidence type="ECO:0000256" key="3">
    <source>
        <dbReference type="ARBA" id="ARBA00012944"/>
    </source>
</evidence>
<feature type="transmembrane region" description="Helical" evidence="18">
    <location>
        <begin position="422"/>
        <end position="441"/>
    </location>
</feature>
<evidence type="ECO:0000256" key="14">
    <source>
        <dbReference type="ARBA" id="ARBA00023128"/>
    </source>
</evidence>
<feature type="transmembrane region" description="Helical" evidence="18">
    <location>
        <begin position="46"/>
        <end position="73"/>
    </location>
</feature>
<dbReference type="PRINTS" id="PR01435">
    <property type="entry name" value="NPOXDRDTASE5"/>
</dbReference>
<keyword evidence="7 18" id="KW-0812">Transmembrane</keyword>
<evidence type="ECO:0000313" key="21">
    <source>
        <dbReference type="EMBL" id="UZZ43905.1"/>
    </source>
</evidence>
<evidence type="ECO:0000256" key="10">
    <source>
        <dbReference type="ARBA" id="ARBA00022982"/>
    </source>
</evidence>
<dbReference type="InterPro" id="IPR003945">
    <property type="entry name" value="NU5C-like"/>
</dbReference>
<feature type="transmembrane region" description="Helical" evidence="18">
    <location>
        <begin position="331"/>
        <end position="355"/>
    </location>
</feature>
<feature type="domain" description="NADH:quinone oxidoreductase/Mrp antiporter transmembrane" evidence="19">
    <location>
        <begin position="104"/>
        <end position="384"/>
    </location>
</feature>
<sequence>MNLYKKMFFFLMFNMMIMLTISIFFLKNGNTIIIEWEIFTLNSISIIYMLIFDFKSLFFMMLVSMISSMIMLYSNEYMDTEIFNFRFILLIIMFILSMMLMILSPNMISIMLGWDGLGLISYCLVIFYQNKTSMNSGLLTALSNRIGDVLILISIAWFMNYGSWNFMYYIYLFNMDFEMNMILLLMLFAAMTKSAQIPFSSWLPAAMAAPTPISALVHSSTLVTAGVYLLIRFYLLMENHYVLKILMFLSCMTMFMSGLTANFEYDLKKIIALSTLSQLGLMMMVLSLGMELLTLFHLFTHALFKSLLFMCAGIFIHFLNNNQDIRFMGNMIMYFPMGCLSFNIGNMALCGMPFMAGFYSKDLMMEMYLMENYNLFLLLLFYVSLGLTMSYSIRLMIFLLMGNNMCFPLFNFVEPMLYLKSMFILTLLSILGGSFIMHLILLDYNMIYLCNLMKFMLIIFMIFGMFLGIYCHLYMHYMMKHMNILFFTFNMWFLPKISTYGMNFYVLKINYNMLMNLDLGWFELIGPQGLFKNFMFFISKNQFFQLISVFFFFFFFFWLLFICILF</sequence>
<feature type="transmembrane region" description="Helical" evidence="18">
    <location>
        <begin position="241"/>
        <end position="263"/>
    </location>
</feature>
<accession>A0A9E8RTS1</accession>
<evidence type="ECO:0000256" key="18">
    <source>
        <dbReference type="SAM" id="Phobius"/>
    </source>
</evidence>
<keyword evidence="5" id="KW-0813">Transport</keyword>
<evidence type="ECO:0000256" key="11">
    <source>
        <dbReference type="ARBA" id="ARBA00022989"/>
    </source>
</evidence>
<keyword evidence="10" id="KW-0249">Electron transport</keyword>
<feature type="transmembrane region" description="Helical" evidence="18">
    <location>
        <begin position="108"/>
        <end position="128"/>
    </location>
</feature>
<feature type="transmembrane region" description="Helical" evidence="18">
    <location>
        <begin position="375"/>
        <end position="401"/>
    </location>
</feature>
<proteinExistence type="predicted"/>
<evidence type="ECO:0000259" key="20">
    <source>
        <dbReference type="Pfam" id="PF06455"/>
    </source>
</evidence>
<keyword evidence="9" id="KW-1278">Translocase</keyword>
<dbReference type="EC" id="7.1.1.2" evidence="3"/>
<dbReference type="GO" id="GO:0003954">
    <property type="term" value="F:NADH dehydrogenase activity"/>
    <property type="evidence" value="ECO:0007669"/>
    <property type="project" value="TreeGrafter"/>
</dbReference>
<evidence type="ECO:0000256" key="5">
    <source>
        <dbReference type="ARBA" id="ARBA00022448"/>
    </source>
</evidence>
<comment type="function">
    <text evidence="1">Core subunit of the mitochondrial membrane respiratory chain NADH dehydrogenase (Complex I) that is believed to belong to the minimal assembly required for catalysis. Complex I functions in the transfer of electrons from NADH to the respiratory chain. The immediate electron acceptor for the enzyme is believed to be ubiquinone.</text>
</comment>
<feature type="transmembrane region" description="Helical" evidence="18">
    <location>
        <begin position="182"/>
        <end position="203"/>
    </location>
</feature>